<dbReference type="PANTHER" id="PTHR37048">
    <property type="entry name" value="QUESTIONABLE PROTEIN"/>
    <property type="match status" value="1"/>
</dbReference>
<proteinExistence type="predicted"/>
<accession>A0A6A6JN84</accession>
<evidence type="ECO:0000313" key="3">
    <source>
        <dbReference type="Proteomes" id="UP000800097"/>
    </source>
</evidence>
<dbReference type="GeneID" id="54548605"/>
<reference evidence="2" key="1">
    <citation type="journal article" date="2020" name="Stud. Mycol.">
        <title>101 Dothideomycetes genomes: a test case for predicting lifestyles and emergence of pathogens.</title>
        <authorList>
            <person name="Haridas S."/>
            <person name="Albert R."/>
            <person name="Binder M."/>
            <person name="Bloem J."/>
            <person name="Labutti K."/>
            <person name="Salamov A."/>
            <person name="Andreopoulos B."/>
            <person name="Baker S."/>
            <person name="Barry K."/>
            <person name="Bills G."/>
            <person name="Bluhm B."/>
            <person name="Cannon C."/>
            <person name="Castanera R."/>
            <person name="Culley D."/>
            <person name="Daum C."/>
            <person name="Ezra D."/>
            <person name="Gonzalez J."/>
            <person name="Henrissat B."/>
            <person name="Kuo A."/>
            <person name="Liang C."/>
            <person name="Lipzen A."/>
            <person name="Lutzoni F."/>
            <person name="Magnuson J."/>
            <person name="Mondo S."/>
            <person name="Nolan M."/>
            <person name="Ohm R."/>
            <person name="Pangilinan J."/>
            <person name="Park H.-J."/>
            <person name="Ramirez L."/>
            <person name="Alfaro M."/>
            <person name="Sun H."/>
            <person name="Tritt A."/>
            <person name="Yoshinaga Y."/>
            <person name="Zwiers L.-H."/>
            <person name="Turgeon B."/>
            <person name="Goodwin S."/>
            <person name="Spatafora J."/>
            <person name="Crous P."/>
            <person name="Grigoriev I."/>
        </authorList>
    </citation>
    <scope>NUCLEOTIDE SEQUENCE</scope>
    <source>
        <strain evidence="2">CBS 379.55</strain>
    </source>
</reference>
<dbReference type="RefSeq" id="XP_033655610.1">
    <property type="nucleotide sequence ID" value="XM_033795430.1"/>
</dbReference>
<gene>
    <name evidence="2" type="ORF">EI97DRAFT_374027</name>
</gene>
<name>A0A6A6JN84_WESOR</name>
<organism evidence="2 3">
    <name type="scientific">Westerdykella ornata</name>
    <dbReference type="NCBI Taxonomy" id="318751"/>
    <lineage>
        <taxon>Eukaryota</taxon>
        <taxon>Fungi</taxon>
        <taxon>Dikarya</taxon>
        <taxon>Ascomycota</taxon>
        <taxon>Pezizomycotina</taxon>
        <taxon>Dothideomycetes</taxon>
        <taxon>Pleosporomycetidae</taxon>
        <taxon>Pleosporales</taxon>
        <taxon>Sporormiaceae</taxon>
        <taxon>Westerdykella</taxon>
    </lineage>
</organism>
<evidence type="ECO:0000313" key="2">
    <source>
        <dbReference type="EMBL" id="KAF2278071.1"/>
    </source>
</evidence>
<dbReference type="AlphaFoldDB" id="A0A6A6JN84"/>
<dbReference type="EMBL" id="ML986489">
    <property type="protein sequence ID" value="KAF2278071.1"/>
    <property type="molecule type" value="Genomic_DNA"/>
</dbReference>
<sequence>MAYTTLLTTPSTGSSSPTSSISDQWRSSGQKDEGTVAEDEIVQGRILWLPPKAELPVKAVRRAHGKGAVEEGIYDHPIVVISRPAEDPSMVHFHLITSFQGRKLHEIYGKANEFHTSRRSWYLPIAPAPDHPDAKSKKAKKRFPTLQLADGVSLRWDSYVNLRHIYKVKWSYLRPYNNPDAPWSTQHRFERESMIRILAKGRLLTTYEAGPQYQEYDFRPTATRPIAIDPIYEEIRDRPVATPSFDADIGSTVASEEDCGKATPRQSDFHIATQARNGIILPPPKAPPDGGRERSTFMCLWNQIVCLLVWVWNVALQMWARLKR</sequence>
<evidence type="ECO:0000256" key="1">
    <source>
        <dbReference type="SAM" id="MobiDB-lite"/>
    </source>
</evidence>
<feature type="region of interest" description="Disordered" evidence="1">
    <location>
        <begin position="1"/>
        <end position="36"/>
    </location>
</feature>
<feature type="compositionally biased region" description="Low complexity" evidence="1">
    <location>
        <begin position="1"/>
        <end position="20"/>
    </location>
</feature>
<dbReference type="Proteomes" id="UP000800097">
    <property type="component" value="Unassembled WGS sequence"/>
</dbReference>
<dbReference type="OrthoDB" id="3537171at2759"/>
<protein>
    <submittedName>
        <fullName evidence="2">Uncharacterized protein</fullName>
    </submittedName>
</protein>
<dbReference type="PANTHER" id="PTHR37048:SF2">
    <property type="entry name" value="QUESTIONABLE PROTEIN"/>
    <property type="match status" value="1"/>
</dbReference>
<keyword evidence="3" id="KW-1185">Reference proteome</keyword>